<evidence type="ECO:0000256" key="3">
    <source>
        <dbReference type="ARBA" id="ARBA00004071"/>
    </source>
</evidence>
<keyword evidence="9 12" id="KW-0326">Glycosidase</keyword>
<dbReference type="Pfam" id="PF16757">
    <property type="entry name" value="Fucosidase_C"/>
    <property type="match status" value="1"/>
</dbReference>
<feature type="domain" description="Glycoside hydrolase family 29 N-terminal" evidence="14">
    <location>
        <begin position="36"/>
        <end position="375"/>
    </location>
</feature>
<dbReference type="PROSITE" id="PS00385">
    <property type="entry name" value="ALPHA_L_FUCOSIDASE"/>
    <property type="match status" value="1"/>
</dbReference>
<dbReference type="SMART" id="SM00812">
    <property type="entry name" value="Alpha_L_fucos"/>
    <property type="match status" value="1"/>
</dbReference>
<dbReference type="PANTHER" id="PTHR10030">
    <property type="entry name" value="ALPHA-L-FUCOSIDASE"/>
    <property type="match status" value="1"/>
</dbReference>
<comment type="similarity">
    <text evidence="4 12">Belongs to the glycosyl hydrolase 29 family.</text>
</comment>
<evidence type="ECO:0000256" key="11">
    <source>
        <dbReference type="ARBA" id="ARBA00081661"/>
    </source>
</evidence>
<evidence type="ECO:0000256" key="6">
    <source>
        <dbReference type="ARBA" id="ARBA00022729"/>
    </source>
</evidence>
<sequence length="476" mass="55102">MSSAWLWLSVTELLLLAVSSKNSIRNEIFTVTNLQNVQTNITKYTPTWDSLDSRPLPQWYDEAKIGIFIHWGVFSVPSFGSEWFWKEWKDKKLSQYVDFMKKNYPPGFTYQDFAHDFTAEFYNPDEWAEIFQSSGAKYVVLTSKHHEGYTLWPSKTAFSWNAVDVGPHRDLLGELSHSIQAKTDLKFGIYHSLYEWFNPLYLQDKENNFTTQLFVKQKTIPELYELVQNYHPDIIWSDGEWEATDEYWTSKEFIAWLYNDSPVKDTVVVNDRWGKGDVGKHGDYYTYSDRYNPGVLQPHKWENCMTIDKESWGFRRNARLSDYLTMKELVQTLAETVSCGGNLLMNVGPTKDGVIDPIYEERLRGMGAWLKINGEAIYSSRPWTYQNDTLTSGVWYTKSGSNDVSTVVYAIVLNWPILGNLKLRSPQLVKESTITLLGYSQDLQWVSRDGIQVQLPDKAAVASELAWVLKITNVTN</sequence>
<keyword evidence="6 12" id="KW-0732">Signal</keyword>
<dbReference type="FunFam" id="3.20.20.80:FF:000027">
    <property type="entry name" value="Alpha-L-fucosidase"/>
    <property type="match status" value="1"/>
</dbReference>
<proteinExistence type="inferred from homology"/>
<comment type="function">
    <text evidence="3">Alpha-L-fucosidase is responsible for hydrolyzing the alpha-1,6-linked fucose joined to the reducing-end N-acetylglucosamine of the carbohydrate moieties of glycoproteins.</text>
</comment>
<feature type="chain" id="PRO_5016196814" description="Putative alpha-L-fucosidase" evidence="12">
    <location>
        <begin position="21"/>
        <end position="476"/>
    </location>
</feature>
<dbReference type="InterPro" id="IPR031919">
    <property type="entry name" value="Fucosidase_C"/>
</dbReference>
<evidence type="ECO:0000256" key="12">
    <source>
        <dbReference type="PIRNR" id="PIRNR001092"/>
    </source>
</evidence>
<keyword evidence="7 12" id="KW-0378">Hydrolase</keyword>
<dbReference type="InterPro" id="IPR000933">
    <property type="entry name" value="Glyco_hydro_29"/>
</dbReference>
<dbReference type="InterPro" id="IPR016286">
    <property type="entry name" value="FUC_metazoa-typ"/>
</dbReference>
<dbReference type="PRINTS" id="PR00741">
    <property type="entry name" value="GLHYDRLASE29"/>
</dbReference>
<evidence type="ECO:0000259" key="15">
    <source>
        <dbReference type="Pfam" id="PF16757"/>
    </source>
</evidence>
<feature type="site" description="May be important for catalysis" evidence="13">
    <location>
        <position position="304"/>
    </location>
</feature>
<dbReference type="GO" id="GO:0016139">
    <property type="term" value="P:glycoside catabolic process"/>
    <property type="evidence" value="ECO:0007669"/>
    <property type="project" value="TreeGrafter"/>
</dbReference>
<dbReference type="InterPro" id="IPR017853">
    <property type="entry name" value="GH"/>
</dbReference>
<dbReference type="InterPro" id="IPR057739">
    <property type="entry name" value="Glyco_hydro_29_N"/>
</dbReference>
<evidence type="ECO:0000313" key="16">
    <source>
        <dbReference type="EMBL" id="KDR21959.1"/>
    </source>
</evidence>
<dbReference type="Pfam" id="PF01120">
    <property type="entry name" value="Alpha_L_fucos"/>
    <property type="match status" value="1"/>
</dbReference>
<dbReference type="eggNOG" id="KOG3340">
    <property type="taxonomic scope" value="Eukaryota"/>
</dbReference>
<gene>
    <name evidence="16" type="ORF">L798_02848</name>
</gene>
<evidence type="ECO:0000256" key="1">
    <source>
        <dbReference type="ARBA" id="ARBA00000321"/>
    </source>
</evidence>
<dbReference type="PANTHER" id="PTHR10030:SF37">
    <property type="entry name" value="ALPHA-L-FUCOSIDASE-RELATED"/>
    <property type="match status" value="1"/>
</dbReference>
<keyword evidence="17" id="KW-1185">Reference proteome</keyword>
<dbReference type="OrthoDB" id="6039950at2759"/>
<dbReference type="InterPro" id="IPR018526">
    <property type="entry name" value="Glyco_hydro_29_CS"/>
</dbReference>
<reference evidence="16 17" key="1">
    <citation type="journal article" date="2014" name="Nat. Commun.">
        <title>Molecular traces of alternative social organization in a termite genome.</title>
        <authorList>
            <person name="Terrapon N."/>
            <person name="Li C."/>
            <person name="Robertson H.M."/>
            <person name="Ji L."/>
            <person name="Meng X."/>
            <person name="Booth W."/>
            <person name="Chen Z."/>
            <person name="Childers C.P."/>
            <person name="Glastad K.M."/>
            <person name="Gokhale K."/>
            <person name="Gowin J."/>
            <person name="Gronenberg W."/>
            <person name="Hermansen R.A."/>
            <person name="Hu H."/>
            <person name="Hunt B.G."/>
            <person name="Huylmans A.K."/>
            <person name="Khalil S.M."/>
            <person name="Mitchell R.D."/>
            <person name="Munoz-Torres M.C."/>
            <person name="Mustard J.A."/>
            <person name="Pan H."/>
            <person name="Reese J.T."/>
            <person name="Scharf M.E."/>
            <person name="Sun F."/>
            <person name="Vogel H."/>
            <person name="Xiao J."/>
            <person name="Yang W."/>
            <person name="Yang Z."/>
            <person name="Yang Z."/>
            <person name="Zhou J."/>
            <person name="Zhu J."/>
            <person name="Brent C.S."/>
            <person name="Elsik C.G."/>
            <person name="Goodisman M.A."/>
            <person name="Liberles D.A."/>
            <person name="Roe R.M."/>
            <person name="Vargo E.L."/>
            <person name="Vilcinskas A."/>
            <person name="Wang J."/>
            <person name="Bornberg-Bauer E."/>
            <person name="Korb J."/>
            <person name="Zhang G."/>
            <person name="Liebig J."/>
        </authorList>
    </citation>
    <scope>NUCLEOTIDE SEQUENCE [LARGE SCALE GENOMIC DNA]</scope>
    <source>
        <tissue evidence="16">Whole organism</tissue>
    </source>
</reference>
<evidence type="ECO:0000256" key="4">
    <source>
        <dbReference type="ARBA" id="ARBA00007951"/>
    </source>
</evidence>
<dbReference type="Gene3D" id="2.60.40.1180">
    <property type="entry name" value="Golgi alpha-mannosidase II"/>
    <property type="match status" value="1"/>
</dbReference>
<evidence type="ECO:0000256" key="9">
    <source>
        <dbReference type="ARBA" id="ARBA00023295"/>
    </source>
</evidence>
<evidence type="ECO:0000256" key="2">
    <source>
        <dbReference type="ARBA" id="ARBA00000419"/>
    </source>
</evidence>
<protein>
    <recommendedName>
        <fullName evidence="10">Putative alpha-L-fucosidase</fullName>
        <ecNumber evidence="5">3.2.1.51</ecNumber>
    </recommendedName>
    <alternativeName>
        <fullName evidence="11">Alpha-L-fucoside fucohydrolase</fullName>
    </alternativeName>
</protein>
<keyword evidence="8" id="KW-0325">Glycoprotein</keyword>
<dbReference type="EMBL" id="KK852529">
    <property type="protein sequence ID" value="KDR21959.1"/>
    <property type="molecule type" value="Genomic_DNA"/>
</dbReference>
<evidence type="ECO:0000259" key="14">
    <source>
        <dbReference type="Pfam" id="PF01120"/>
    </source>
</evidence>
<dbReference type="SUPFAM" id="SSF51445">
    <property type="entry name" value="(Trans)glycosidases"/>
    <property type="match status" value="1"/>
</dbReference>
<dbReference type="FunCoup" id="A0A067RQD7">
    <property type="interactions" value="143"/>
</dbReference>
<dbReference type="Gene3D" id="3.20.20.80">
    <property type="entry name" value="Glycosidases"/>
    <property type="match status" value="1"/>
</dbReference>
<evidence type="ECO:0000256" key="10">
    <source>
        <dbReference type="ARBA" id="ARBA00074133"/>
    </source>
</evidence>
<comment type="catalytic activity">
    <reaction evidence="1">
        <text>a neolactoside IV(2)-alpha-Fuc-nLc4Cer(d18:1(4E)) + H2O = a neolactoside nLc4Cer(d18:1(4E)) + L-fucose</text>
        <dbReference type="Rhea" id="RHEA:48224"/>
        <dbReference type="ChEBI" id="CHEBI:2181"/>
        <dbReference type="ChEBI" id="CHEBI:15377"/>
        <dbReference type="ChEBI" id="CHEBI:17006"/>
        <dbReference type="ChEBI" id="CHEBI:28691"/>
    </reaction>
    <physiologicalReaction direction="left-to-right" evidence="1">
        <dbReference type="Rhea" id="RHEA:48225"/>
    </physiologicalReaction>
</comment>
<dbReference type="EC" id="3.2.1.51" evidence="5"/>
<dbReference type="AlphaFoldDB" id="A0A067RQD7"/>
<organism evidence="16 17">
    <name type="scientific">Zootermopsis nevadensis</name>
    <name type="common">Dampwood termite</name>
    <dbReference type="NCBI Taxonomy" id="136037"/>
    <lineage>
        <taxon>Eukaryota</taxon>
        <taxon>Metazoa</taxon>
        <taxon>Ecdysozoa</taxon>
        <taxon>Arthropoda</taxon>
        <taxon>Hexapoda</taxon>
        <taxon>Insecta</taxon>
        <taxon>Pterygota</taxon>
        <taxon>Neoptera</taxon>
        <taxon>Polyneoptera</taxon>
        <taxon>Dictyoptera</taxon>
        <taxon>Blattodea</taxon>
        <taxon>Blattoidea</taxon>
        <taxon>Termitoidae</taxon>
        <taxon>Termopsidae</taxon>
        <taxon>Zootermopsis</taxon>
    </lineage>
</organism>
<evidence type="ECO:0000256" key="8">
    <source>
        <dbReference type="ARBA" id="ARBA00023180"/>
    </source>
</evidence>
<name>A0A067RQD7_ZOONE</name>
<evidence type="ECO:0000256" key="7">
    <source>
        <dbReference type="ARBA" id="ARBA00022801"/>
    </source>
</evidence>
<dbReference type="GO" id="GO:0004560">
    <property type="term" value="F:alpha-L-fucosidase activity"/>
    <property type="evidence" value="ECO:0007669"/>
    <property type="project" value="UniProtKB-EC"/>
</dbReference>
<dbReference type="PIRSF" id="PIRSF001092">
    <property type="entry name" value="Alpha-L-fucosidase"/>
    <property type="match status" value="1"/>
</dbReference>
<accession>A0A067RQD7</accession>
<dbReference type="InterPro" id="IPR013780">
    <property type="entry name" value="Glyco_hydro_b"/>
</dbReference>
<dbReference type="InParanoid" id="A0A067RQD7"/>
<dbReference type="Proteomes" id="UP000027135">
    <property type="component" value="Unassembled WGS sequence"/>
</dbReference>
<evidence type="ECO:0000256" key="13">
    <source>
        <dbReference type="PIRSR" id="PIRSR001092-1"/>
    </source>
</evidence>
<evidence type="ECO:0000256" key="5">
    <source>
        <dbReference type="ARBA" id="ARBA00012662"/>
    </source>
</evidence>
<dbReference type="STRING" id="136037.A0A067RQD7"/>
<feature type="signal peptide" evidence="12">
    <location>
        <begin position="1"/>
        <end position="20"/>
    </location>
</feature>
<dbReference type="GO" id="GO:0005764">
    <property type="term" value="C:lysosome"/>
    <property type="evidence" value="ECO:0007669"/>
    <property type="project" value="TreeGrafter"/>
</dbReference>
<evidence type="ECO:0000313" key="17">
    <source>
        <dbReference type="Proteomes" id="UP000027135"/>
    </source>
</evidence>
<dbReference type="GO" id="GO:0006004">
    <property type="term" value="P:fucose metabolic process"/>
    <property type="evidence" value="ECO:0007669"/>
    <property type="project" value="InterPro"/>
</dbReference>
<dbReference type="OMA" id="WESTDKH"/>
<comment type="catalytic activity">
    <reaction evidence="2">
        <text>a neolactoside IV(2)-alpha-Fuc-nLc4Cer(d18:0) + H2O = a neolactoside nLc4Cer(d18:0) + L-fucose</text>
        <dbReference type="Rhea" id="RHEA:49308"/>
        <dbReference type="ChEBI" id="CHEBI:2181"/>
        <dbReference type="ChEBI" id="CHEBI:15377"/>
        <dbReference type="ChEBI" id="CHEBI:91119"/>
        <dbReference type="ChEBI" id="CHEBI:91121"/>
    </reaction>
    <physiologicalReaction direction="left-to-right" evidence="2">
        <dbReference type="Rhea" id="RHEA:49309"/>
    </physiologicalReaction>
</comment>
<feature type="domain" description="Alpha-L-fucosidase C-terminal" evidence="15">
    <location>
        <begin position="386"/>
        <end position="472"/>
    </location>
</feature>